<dbReference type="PANTHER" id="PTHR43029">
    <property type="entry name" value="AMMONIUM TRANSPORTER MEP2"/>
    <property type="match status" value="1"/>
</dbReference>
<evidence type="ECO:0000256" key="5">
    <source>
        <dbReference type="ARBA" id="ARBA00022989"/>
    </source>
</evidence>
<proteinExistence type="inferred from homology"/>
<dbReference type="STRING" id="1469144.LI90_282"/>
<evidence type="ECO:0000313" key="11">
    <source>
        <dbReference type="EMBL" id="KWW98655.1"/>
    </source>
</evidence>
<organism evidence="11 12">
    <name type="scientific">Carbonactinospora thermoautotrophica</name>
    <dbReference type="NCBI Taxonomy" id="1469144"/>
    <lineage>
        <taxon>Bacteria</taxon>
        <taxon>Bacillati</taxon>
        <taxon>Actinomycetota</taxon>
        <taxon>Actinomycetes</taxon>
        <taxon>Kitasatosporales</taxon>
        <taxon>Carbonactinosporaceae</taxon>
        <taxon>Carbonactinospora</taxon>
    </lineage>
</organism>
<name>A0A132MLM4_9ACTN</name>
<dbReference type="GO" id="GO:0008519">
    <property type="term" value="F:ammonium channel activity"/>
    <property type="evidence" value="ECO:0007669"/>
    <property type="project" value="InterPro"/>
</dbReference>
<accession>A0A132MLM4</accession>
<keyword evidence="5 9" id="KW-1133">Transmembrane helix</keyword>
<evidence type="ECO:0000256" key="6">
    <source>
        <dbReference type="ARBA" id="ARBA00023136"/>
    </source>
</evidence>
<dbReference type="SUPFAM" id="SSF111352">
    <property type="entry name" value="Ammonium transporter"/>
    <property type="match status" value="1"/>
</dbReference>
<evidence type="ECO:0000256" key="4">
    <source>
        <dbReference type="ARBA" id="ARBA00022692"/>
    </source>
</evidence>
<evidence type="ECO:0000313" key="12">
    <source>
        <dbReference type="Proteomes" id="UP000070188"/>
    </source>
</evidence>
<evidence type="ECO:0000256" key="8">
    <source>
        <dbReference type="ARBA" id="ARBA00050025"/>
    </source>
</evidence>
<feature type="transmembrane region" description="Helical" evidence="9">
    <location>
        <begin position="27"/>
        <end position="50"/>
    </location>
</feature>
<keyword evidence="6 9" id="KW-0472">Membrane</keyword>
<keyword evidence="12" id="KW-1185">Reference proteome</keyword>
<comment type="caution">
    <text evidence="11">The sequence shown here is derived from an EMBL/GenBank/DDBJ whole genome shotgun (WGS) entry which is preliminary data.</text>
</comment>
<sequence length="124" mass="12911">MAATLVGLMSIPGVALLYGGLVPRKWVVNTMLMVFSAFSVVLIVWVLWGFKMGFGSPVKLGPGILGSFVGHPAPVLGPAAEQGRASIPLLEGSVGVHARHRCSFTFTLTGSGESKARPFSSSAL</sequence>
<dbReference type="RefSeq" id="WP_269148673.1">
    <property type="nucleotide sequence ID" value="NZ_JYIJ01000019.1"/>
</dbReference>
<dbReference type="GO" id="GO:0005886">
    <property type="term" value="C:plasma membrane"/>
    <property type="evidence" value="ECO:0007669"/>
    <property type="project" value="TreeGrafter"/>
</dbReference>
<keyword evidence="4 9" id="KW-0812">Transmembrane</keyword>
<evidence type="ECO:0000256" key="9">
    <source>
        <dbReference type="SAM" id="Phobius"/>
    </source>
</evidence>
<evidence type="ECO:0000256" key="2">
    <source>
        <dbReference type="ARBA" id="ARBA00005887"/>
    </source>
</evidence>
<dbReference type="AlphaFoldDB" id="A0A132MLM4"/>
<evidence type="ECO:0000256" key="3">
    <source>
        <dbReference type="ARBA" id="ARBA00022448"/>
    </source>
</evidence>
<dbReference type="Gene3D" id="1.10.3430.10">
    <property type="entry name" value="Ammonium transporter AmtB like domains"/>
    <property type="match status" value="1"/>
</dbReference>
<dbReference type="InterPro" id="IPR024041">
    <property type="entry name" value="NH4_transpt_AmtB-like_dom"/>
</dbReference>
<dbReference type="PATRIC" id="fig|1469144.10.peg.362"/>
<comment type="similarity">
    <text evidence="2">Belongs to the ammonia transporter channel (TC 1.A.11.2) family.</text>
</comment>
<dbReference type="Pfam" id="PF00909">
    <property type="entry name" value="Ammonium_transp"/>
    <property type="match status" value="1"/>
</dbReference>
<comment type="subcellular location">
    <subcellularLocation>
        <location evidence="1">Membrane</location>
        <topology evidence="1">Multi-pass membrane protein</topology>
    </subcellularLocation>
</comment>
<reference evidence="12" key="1">
    <citation type="submission" date="2015-04" db="EMBL/GenBank/DDBJ databases">
        <title>Physiological reanalysis, assessment of diazotrophy, and genome sequences of multiple isolates of Streptomyces thermoautotrophicus.</title>
        <authorList>
            <person name="MacKellar D.C."/>
            <person name="Lieber L."/>
            <person name="Norman J."/>
            <person name="Bolger A."/>
            <person name="Tobin C."/>
            <person name="Murray J.W."/>
            <person name="Chang R."/>
            <person name="Ford T."/>
            <person name="Nguyen P.Q."/>
            <person name="Woodward J."/>
            <person name="Permingeat H."/>
            <person name="Joshi N.S."/>
            <person name="Silver P.A."/>
            <person name="Usadel B."/>
            <person name="Rutherford A.W."/>
            <person name="Friesen M."/>
            <person name="Prell J."/>
        </authorList>
    </citation>
    <scope>NUCLEOTIDE SEQUENCE [LARGE SCALE GENOMIC DNA]</scope>
    <source>
        <strain evidence="12">H1</strain>
    </source>
</reference>
<dbReference type="InterPro" id="IPR001905">
    <property type="entry name" value="Ammonium_transpt"/>
</dbReference>
<dbReference type="InterPro" id="IPR029020">
    <property type="entry name" value="Ammonium/urea_transptr"/>
</dbReference>
<dbReference type="PANTHER" id="PTHR43029:SF10">
    <property type="entry name" value="AMMONIUM TRANSPORTER MEP2"/>
    <property type="match status" value="1"/>
</dbReference>
<feature type="domain" description="Ammonium transporter AmtB-like" evidence="10">
    <location>
        <begin position="2"/>
        <end position="60"/>
    </location>
</feature>
<dbReference type="Proteomes" id="UP000070188">
    <property type="component" value="Unassembled WGS sequence"/>
</dbReference>
<keyword evidence="3" id="KW-0813">Transport</keyword>
<protein>
    <recommendedName>
        <fullName evidence="8">Ammonium transporter</fullName>
    </recommendedName>
</protein>
<evidence type="ECO:0000256" key="1">
    <source>
        <dbReference type="ARBA" id="ARBA00004141"/>
    </source>
</evidence>
<evidence type="ECO:0000259" key="10">
    <source>
        <dbReference type="Pfam" id="PF00909"/>
    </source>
</evidence>
<evidence type="ECO:0000256" key="7">
    <source>
        <dbReference type="ARBA" id="ARBA00023177"/>
    </source>
</evidence>
<keyword evidence="7" id="KW-0924">Ammonia transport</keyword>
<dbReference type="EMBL" id="LAXD01000001">
    <property type="protein sequence ID" value="KWW98655.1"/>
    <property type="molecule type" value="Genomic_DNA"/>
</dbReference>
<gene>
    <name evidence="11" type="ORF">LI90_282</name>
</gene>